<evidence type="ECO:0000313" key="2">
    <source>
        <dbReference type="EMBL" id="GGH82783.1"/>
    </source>
</evidence>
<dbReference type="PANTHER" id="PTHR39200">
    <property type="entry name" value="HYPOTHETICAL EXPORTED PROTEIN"/>
    <property type="match status" value="1"/>
</dbReference>
<dbReference type="Proteomes" id="UP000637774">
    <property type="component" value="Unassembled WGS sequence"/>
</dbReference>
<dbReference type="PANTHER" id="PTHR39200:SF1">
    <property type="entry name" value="AUTO-TRANSPORTER ADHESIN HEAD GIN DOMAIN-CONTAINING PROTEIN-RELATED"/>
    <property type="match status" value="1"/>
</dbReference>
<dbReference type="InterPro" id="IPR021255">
    <property type="entry name" value="DUF2807"/>
</dbReference>
<dbReference type="Pfam" id="PF10988">
    <property type="entry name" value="DUF2807"/>
    <property type="match status" value="1"/>
</dbReference>
<protein>
    <submittedName>
        <fullName evidence="2">DUF2807 domain-containing protein</fullName>
    </submittedName>
</protein>
<name>A0ABQ2A229_9BACT</name>
<organism evidence="2 3">
    <name type="scientific">Hymenobacter frigidus</name>
    <dbReference type="NCBI Taxonomy" id="1524095"/>
    <lineage>
        <taxon>Bacteria</taxon>
        <taxon>Pseudomonadati</taxon>
        <taxon>Bacteroidota</taxon>
        <taxon>Cytophagia</taxon>
        <taxon>Cytophagales</taxon>
        <taxon>Hymenobacteraceae</taxon>
        <taxon>Hymenobacter</taxon>
    </lineage>
</organism>
<accession>A0ABQ2A229</accession>
<dbReference type="EMBL" id="BMGY01000007">
    <property type="protein sequence ID" value="GGH82783.1"/>
    <property type="molecule type" value="Genomic_DNA"/>
</dbReference>
<comment type="caution">
    <text evidence="2">The sequence shown here is derived from an EMBL/GenBank/DDBJ whole genome shotgun (WGS) entry which is preliminary data.</text>
</comment>
<gene>
    <name evidence="2" type="ORF">GCM10011495_11530</name>
</gene>
<evidence type="ECO:0000259" key="1">
    <source>
        <dbReference type="Pfam" id="PF10988"/>
    </source>
</evidence>
<keyword evidence="3" id="KW-1185">Reference proteome</keyword>
<dbReference type="RefSeq" id="WP_188561090.1">
    <property type="nucleotide sequence ID" value="NZ_BMGY01000007.1"/>
</dbReference>
<evidence type="ECO:0000313" key="3">
    <source>
        <dbReference type="Proteomes" id="UP000637774"/>
    </source>
</evidence>
<sequence length="241" mass="24684">MNKLHVKSIGTGLLALAVGVLSAFSSLRPDTQRETRTVGVFTGISLGGSAHVIVKQGSPQSVVVEASPEALAEFETVVDGQQLRLGYRHDKNNYKYKDRGPVTVYVTAPSLAALKVGGSGKLEVDGPLKADAMQLAVAGSGYLQVPQLTADALETVLSGSGDVQVGGSSPRHDVRVSGSGNVKAHDLKAENCQVRISGSGNAHIYASRAAEAAISGSGSVYVAGGGQLSSKVSGSGRITKE</sequence>
<dbReference type="Gene3D" id="2.160.20.120">
    <property type="match status" value="1"/>
</dbReference>
<reference evidence="3" key="1">
    <citation type="journal article" date="2019" name="Int. J. Syst. Evol. Microbiol.">
        <title>The Global Catalogue of Microorganisms (GCM) 10K type strain sequencing project: providing services to taxonomists for standard genome sequencing and annotation.</title>
        <authorList>
            <consortium name="The Broad Institute Genomics Platform"/>
            <consortium name="The Broad Institute Genome Sequencing Center for Infectious Disease"/>
            <person name="Wu L."/>
            <person name="Ma J."/>
        </authorList>
    </citation>
    <scope>NUCLEOTIDE SEQUENCE [LARGE SCALE GENOMIC DNA]</scope>
    <source>
        <strain evidence="3">CGMCC 1.14966</strain>
    </source>
</reference>
<feature type="domain" description="Putative auto-transporter adhesin head GIN" evidence="1">
    <location>
        <begin position="41"/>
        <end position="225"/>
    </location>
</feature>
<proteinExistence type="predicted"/>